<evidence type="ECO:0000256" key="7">
    <source>
        <dbReference type="ARBA" id="ARBA00022989"/>
    </source>
</evidence>
<organism evidence="12 13">
    <name type="scientific">Tectimicrobiota bacterium</name>
    <dbReference type="NCBI Taxonomy" id="2528274"/>
    <lineage>
        <taxon>Bacteria</taxon>
        <taxon>Pseudomonadati</taxon>
        <taxon>Nitrospinota/Tectimicrobiota group</taxon>
        <taxon>Candidatus Tectimicrobiota</taxon>
    </lineage>
</organism>
<keyword evidence="3" id="KW-0349">Heme</keyword>
<feature type="transmembrane region" description="Helical" evidence="10">
    <location>
        <begin position="183"/>
        <end position="205"/>
    </location>
</feature>
<keyword evidence="2" id="KW-0813">Transport</keyword>
<dbReference type="GO" id="GO:0009055">
    <property type="term" value="F:electron transfer activity"/>
    <property type="evidence" value="ECO:0007669"/>
    <property type="project" value="InterPro"/>
</dbReference>
<evidence type="ECO:0000256" key="10">
    <source>
        <dbReference type="SAM" id="Phobius"/>
    </source>
</evidence>
<feature type="transmembrane region" description="Helical" evidence="10">
    <location>
        <begin position="53"/>
        <end position="70"/>
    </location>
</feature>
<dbReference type="EMBL" id="JACQRX010000225">
    <property type="protein sequence ID" value="MBI4251840.1"/>
    <property type="molecule type" value="Genomic_DNA"/>
</dbReference>
<keyword evidence="4 10" id="KW-0812">Transmembrane</keyword>
<accession>A0A932ZWI2</accession>
<comment type="caution">
    <text evidence="12">The sequence shown here is derived from an EMBL/GenBank/DDBJ whole genome shotgun (WGS) entry which is preliminary data.</text>
</comment>
<feature type="domain" description="Cytochrome b/b6 C-terminal region profile" evidence="11">
    <location>
        <begin position="1"/>
        <end position="110"/>
    </location>
</feature>
<evidence type="ECO:0000256" key="3">
    <source>
        <dbReference type="ARBA" id="ARBA00022617"/>
    </source>
</evidence>
<evidence type="ECO:0000256" key="1">
    <source>
        <dbReference type="ARBA" id="ARBA00004141"/>
    </source>
</evidence>
<feature type="transmembrane region" description="Helical" evidence="10">
    <location>
        <begin position="90"/>
        <end position="108"/>
    </location>
</feature>
<evidence type="ECO:0000256" key="6">
    <source>
        <dbReference type="ARBA" id="ARBA00022982"/>
    </source>
</evidence>
<dbReference type="InterPro" id="IPR005798">
    <property type="entry name" value="Cyt_b/b6_C"/>
</dbReference>
<keyword evidence="9 10" id="KW-0472">Membrane</keyword>
<dbReference type="Proteomes" id="UP000752292">
    <property type="component" value="Unassembled WGS sequence"/>
</dbReference>
<dbReference type="InterPro" id="IPR036150">
    <property type="entry name" value="Cyt_b/b6_C_sf"/>
</dbReference>
<keyword evidence="6" id="KW-0249">Electron transport</keyword>
<keyword evidence="5" id="KW-0479">Metal-binding</keyword>
<evidence type="ECO:0000256" key="5">
    <source>
        <dbReference type="ARBA" id="ARBA00022723"/>
    </source>
</evidence>
<evidence type="ECO:0000259" key="11">
    <source>
        <dbReference type="PROSITE" id="PS51003"/>
    </source>
</evidence>
<dbReference type="GO" id="GO:0016020">
    <property type="term" value="C:membrane"/>
    <property type="evidence" value="ECO:0007669"/>
    <property type="project" value="UniProtKB-SubCell"/>
</dbReference>
<keyword evidence="8" id="KW-0408">Iron</keyword>
<dbReference type="InterPro" id="IPR027387">
    <property type="entry name" value="Cytb/b6-like_sf"/>
</dbReference>
<dbReference type="GO" id="GO:0046872">
    <property type="term" value="F:metal ion binding"/>
    <property type="evidence" value="ECO:0007669"/>
    <property type="project" value="UniProtKB-KW"/>
</dbReference>
<evidence type="ECO:0000256" key="2">
    <source>
        <dbReference type="ARBA" id="ARBA00022448"/>
    </source>
</evidence>
<evidence type="ECO:0000256" key="9">
    <source>
        <dbReference type="ARBA" id="ARBA00023136"/>
    </source>
</evidence>
<protein>
    <submittedName>
        <fullName evidence="12">Cytochrome C</fullName>
    </submittedName>
</protein>
<gene>
    <name evidence="12" type="ORF">HY618_05210</name>
</gene>
<dbReference type="GO" id="GO:0016491">
    <property type="term" value="F:oxidoreductase activity"/>
    <property type="evidence" value="ECO:0007669"/>
    <property type="project" value="InterPro"/>
</dbReference>
<evidence type="ECO:0000313" key="12">
    <source>
        <dbReference type="EMBL" id="MBI4251840.1"/>
    </source>
</evidence>
<evidence type="ECO:0000256" key="8">
    <source>
        <dbReference type="ARBA" id="ARBA00023004"/>
    </source>
</evidence>
<dbReference type="SUPFAM" id="SSF81648">
    <property type="entry name" value="a domain/subunit of cytochrome bc1 complex (Ubiquinol-cytochrome c reductase)"/>
    <property type="match status" value="1"/>
</dbReference>
<name>A0A932ZWI2_UNCTE</name>
<sequence>MCAIILTIMLTAWSILVDAPLEEPANPSATPNPSKAPWYFLGLQEMLVYFDPWMAGVVMPTLIIVGLMAIPFIDVNPKGNGYYTFGERRFAILTFLFGFLVLWVWLVIQGTFLRGPGWNFFMPWEEWDPHKVVALTNVDLPYLLGFRGYWTEAAVGAVCLLAWYATIPAWYIWRRKSLVNVGIVRYAIKSFLFVTMMGLVAKMLLRIFLNVKYVLVTPCLNI</sequence>
<comment type="subcellular location">
    <subcellularLocation>
        <location evidence="1">Membrane</location>
        <topology evidence="1">Multi-pass membrane protein</topology>
    </subcellularLocation>
</comment>
<proteinExistence type="predicted"/>
<evidence type="ECO:0000313" key="13">
    <source>
        <dbReference type="Proteomes" id="UP000752292"/>
    </source>
</evidence>
<feature type="transmembrane region" description="Helical" evidence="10">
    <location>
        <begin position="149"/>
        <end position="171"/>
    </location>
</feature>
<dbReference type="AlphaFoldDB" id="A0A932ZWI2"/>
<evidence type="ECO:0000256" key="4">
    <source>
        <dbReference type="ARBA" id="ARBA00022692"/>
    </source>
</evidence>
<dbReference type="Gene3D" id="1.20.810.10">
    <property type="entry name" value="Cytochrome Bc1 Complex, Chain C"/>
    <property type="match status" value="1"/>
</dbReference>
<dbReference type="Pfam" id="PF00032">
    <property type="entry name" value="Cytochrom_B_C"/>
    <property type="match status" value="1"/>
</dbReference>
<dbReference type="PROSITE" id="PS51003">
    <property type="entry name" value="CYTB_CTER"/>
    <property type="match status" value="1"/>
</dbReference>
<keyword evidence="7 10" id="KW-1133">Transmembrane helix</keyword>
<reference evidence="12" key="1">
    <citation type="submission" date="2020-07" db="EMBL/GenBank/DDBJ databases">
        <title>Huge and variable diversity of episymbiotic CPR bacteria and DPANN archaea in groundwater ecosystems.</title>
        <authorList>
            <person name="He C.Y."/>
            <person name="Keren R."/>
            <person name="Whittaker M."/>
            <person name="Farag I.F."/>
            <person name="Doudna J."/>
            <person name="Cate J.H.D."/>
            <person name="Banfield J.F."/>
        </authorList>
    </citation>
    <scope>NUCLEOTIDE SEQUENCE</scope>
    <source>
        <strain evidence="12">NC_groundwater_1370_Ag_S-0.2um_69_93</strain>
    </source>
</reference>